<keyword evidence="5" id="KW-1185">Reference proteome</keyword>
<accession>A0A8H4R9Y1</accession>
<organism evidence="4 5">
    <name type="scientific">Cudoniella acicularis</name>
    <dbReference type="NCBI Taxonomy" id="354080"/>
    <lineage>
        <taxon>Eukaryota</taxon>
        <taxon>Fungi</taxon>
        <taxon>Dikarya</taxon>
        <taxon>Ascomycota</taxon>
        <taxon>Pezizomycotina</taxon>
        <taxon>Leotiomycetes</taxon>
        <taxon>Helotiales</taxon>
        <taxon>Tricladiaceae</taxon>
        <taxon>Cudoniella</taxon>
    </lineage>
</organism>
<evidence type="ECO:0000256" key="2">
    <source>
        <dbReference type="ARBA" id="ARBA00023445"/>
    </source>
</evidence>
<dbReference type="GO" id="GO:0016616">
    <property type="term" value="F:oxidoreductase activity, acting on the CH-OH group of donors, NAD or NADP as acceptor"/>
    <property type="evidence" value="ECO:0007669"/>
    <property type="project" value="TreeGrafter"/>
</dbReference>
<dbReference type="PANTHER" id="PTHR10366">
    <property type="entry name" value="NAD DEPENDENT EPIMERASE/DEHYDRATASE"/>
    <property type="match status" value="1"/>
</dbReference>
<feature type="domain" description="NAD-dependent epimerase/dehydratase" evidence="3">
    <location>
        <begin position="5"/>
        <end position="271"/>
    </location>
</feature>
<dbReference type="InterPro" id="IPR050425">
    <property type="entry name" value="NAD(P)_dehydrat-like"/>
</dbReference>
<dbReference type="OrthoDB" id="2735536at2759"/>
<protein>
    <recommendedName>
        <fullName evidence="3">NAD-dependent epimerase/dehydratase domain-containing protein</fullName>
    </recommendedName>
</protein>
<dbReference type="InterPro" id="IPR036291">
    <property type="entry name" value="NAD(P)-bd_dom_sf"/>
</dbReference>
<keyword evidence="1" id="KW-0560">Oxidoreductase</keyword>
<evidence type="ECO:0000313" key="5">
    <source>
        <dbReference type="Proteomes" id="UP000566819"/>
    </source>
</evidence>
<evidence type="ECO:0000259" key="3">
    <source>
        <dbReference type="Pfam" id="PF01370"/>
    </source>
</evidence>
<proteinExistence type="inferred from homology"/>
<name>A0A8H4R9Y1_9HELO</name>
<dbReference type="SUPFAM" id="SSF51735">
    <property type="entry name" value="NAD(P)-binding Rossmann-fold domains"/>
    <property type="match status" value="1"/>
</dbReference>
<dbReference type="Proteomes" id="UP000566819">
    <property type="component" value="Unassembled WGS sequence"/>
</dbReference>
<dbReference type="PANTHER" id="PTHR10366:SF564">
    <property type="entry name" value="STEROL-4-ALPHA-CARBOXYLATE 3-DEHYDROGENASE, DECARBOXYLATING"/>
    <property type="match status" value="1"/>
</dbReference>
<sequence>MSKHILLTGANGYLGTHILTQLLQSGHTVNAVVRSAEKAAQVQSLFPTYTTQKALSTTIVPSITSPGAFNTAVQSTPPFNAVIHSASPFLYRAISSNTEFLDPAIKGTLEVLKAVKEFAPSVERVVITSSMAAVVNFSAPFVSEPRKVYSEEDWNPTSWEGALSGTPGNAYQASKKFAELAAWDFIKNEKPNFDLVTFNPPMIYGPIAHSVKNVKELNESTARIYNLFINSSSSAPLPPNGLHLYVDVRDIALAHLKALTTPEAGGKRFVICEGGIGSQEISDLLRANIPGLKERTPEGVPGSKGLDANVFAADTSRAEKILGMKYRSREETFVELARQLLSIEKEGGVQE</sequence>
<dbReference type="FunFam" id="3.40.50.720:FF:000191">
    <property type="entry name" value="Methylglyoxal reductase (NADPH-dependent)"/>
    <property type="match status" value="1"/>
</dbReference>
<dbReference type="InterPro" id="IPR001509">
    <property type="entry name" value="Epimerase_deHydtase"/>
</dbReference>
<gene>
    <name evidence="4" type="ORF">G7Y89_g11987</name>
</gene>
<comment type="caution">
    <text evidence="4">The sequence shown here is derived from an EMBL/GenBank/DDBJ whole genome shotgun (WGS) entry which is preliminary data.</text>
</comment>
<dbReference type="AlphaFoldDB" id="A0A8H4R9Y1"/>
<dbReference type="Pfam" id="PF01370">
    <property type="entry name" value="Epimerase"/>
    <property type="match status" value="1"/>
</dbReference>
<evidence type="ECO:0000256" key="1">
    <source>
        <dbReference type="ARBA" id="ARBA00023002"/>
    </source>
</evidence>
<dbReference type="EMBL" id="JAAMPI010001206">
    <property type="protein sequence ID" value="KAF4626177.1"/>
    <property type="molecule type" value="Genomic_DNA"/>
</dbReference>
<dbReference type="CDD" id="cd05227">
    <property type="entry name" value="AR_SDR_e"/>
    <property type="match status" value="1"/>
</dbReference>
<evidence type="ECO:0000313" key="4">
    <source>
        <dbReference type="EMBL" id="KAF4626177.1"/>
    </source>
</evidence>
<reference evidence="4 5" key="1">
    <citation type="submission" date="2020-03" db="EMBL/GenBank/DDBJ databases">
        <title>Draft Genome Sequence of Cudoniella acicularis.</title>
        <authorList>
            <person name="Buettner E."/>
            <person name="Kellner H."/>
        </authorList>
    </citation>
    <scope>NUCLEOTIDE SEQUENCE [LARGE SCALE GENOMIC DNA]</scope>
    <source>
        <strain evidence="4 5">DSM 108380</strain>
    </source>
</reference>
<comment type="similarity">
    <text evidence="2">Belongs to the NAD(P)-dependent epimerase/dehydratase family. Dihydroflavonol-4-reductase subfamily.</text>
</comment>
<dbReference type="Gene3D" id="3.40.50.720">
    <property type="entry name" value="NAD(P)-binding Rossmann-like Domain"/>
    <property type="match status" value="1"/>
</dbReference>